<evidence type="ECO:0000256" key="2">
    <source>
        <dbReference type="SAM" id="MobiDB-lite"/>
    </source>
</evidence>
<feature type="coiled-coil region" evidence="1">
    <location>
        <begin position="5"/>
        <end position="39"/>
    </location>
</feature>
<name>A0A6B0YWW2_9CHLR</name>
<evidence type="ECO:0000313" key="3">
    <source>
        <dbReference type="EMBL" id="MXY94655.1"/>
    </source>
</evidence>
<dbReference type="EMBL" id="VXRG01000120">
    <property type="protein sequence ID" value="MXY94655.1"/>
    <property type="molecule type" value="Genomic_DNA"/>
</dbReference>
<dbReference type="AlphaFoldDB" id="A0A6B0YWW2"/>
<protein>
    <submittedName>
        <fullName evidence="3">Uncharacterized protein</fullName>
    </submittedName>
</protein>
<keyword evidence="1" id="KW-0175">Coiled coil</keyword>
<feature type="region of interest" description="Disordered" evidence="2">
    <location>
        <begin position="212"/>
        <end position="239"/>
    </location>
</feature>
<organism evidence="3">
    <name type="scientific">Caldilineaceae bacterium SB0664_bin_27</name>
    <dbReference type="NCBI Taxonomy" id="2605260"/>
    <lineage>
        <taxon>Bacteria</taxon>
        <taxon>Bacillati</taxon>
        <taxon>Chloroflexota</taxon>
        <taxon>Caldilineae</taxon>
        <taxon>Caldilineales</taxon>
        <taxon>Caldilineaceae</taxon>
    </lineage>
</organism>
<feature type="compositionally biased region" description="Low complexity" evidence="2">
    <location>
        <begin position="213"/>
        <end position="239"/>
    </location>
</feature>
<accession>A0A6B0YWW2</accession>
<proteinExistence type="predicted"/>
<sequence>MTEERQQVQEDQPSIQARLNDLKEEVRSLRLTLESRVDRPIRQQEAARAARPGEYMHAAADTVAAARLGILQLEEAILDILLEGMQENRTVAPSEITRRTGLPGGGDAQEDWTAWSFLQVLVGENRAMHAGEGRYALTQAELELRRKKRVGNSPESSAHLGLQQVEKAILDCLQKGVPTADITHQLQLPVNASHFLRMLAAQNRVTPGQYALAQPAESAQPTAAAQPAEAAAAGETDRD</sequence>
<gene>
    <name evidence="3" type="ORF">F4Y42_14530</name>
</gene>
<reference evidence="3" key="1">
    <citation type="submission" date="2019-09" db="EMBL/GenBank/DDBJ databases">
        <title>Characterisation of the sponge microbiome using genome-centric metagenomics.</title>
        <authorList>
            <person name="Engelberts J.P."/>
            <person name="Robbins S.J."/>
            <person name="De Goeij J.M."/>
            <person name="Aranda M."/>
            <person name="Bell S.C."/>
            <person name="Webster N.S."/>
        </authorList>
    </citation>
    <scope>NUCLEOTIDE SEQUENCE</scope>
    <source>
        <strain evidence="3">SB0664_bin_27</strain>
    </source>
</reference>
<comment type="caution">
    <text evidence="3">The sequence shown here is derived from an EMBL/GenBank/DDBJ whole genome shotgun (WGS) entry which is preliminary data.</text>
</comment>
<evidence type="ECO:0000256" key="1">
    <source>
        <dbReference type="SAM" id="Coils"/>
    </source>
</evidence>